<accession>A0A7W8H9T8</accession>
<name>A0A7W8H9T8_9FIRM</name>
<dbReference type="Pfam" id="PF01546">
    <property type="entry name" value="Peptidase_M20"/>
    <property type="match status" value="1"/>
</dbReference>
<dbReference type="PRINTS" id="PR00934">
    <property type="entry name" value="XHISDIPTASE"/>
</dbReference>
<comment type="caution">
    <text evidence="19">The sequence shown here is derived from an EMBL/GenBank/DDBJ whole genome shotgun (WGS) entry which is preliminary data.</text>
</comment>
<dbReference type="FunFam" id="3.40.630.10:FF:000072">
    <property type="entry name" value="Aminoacyl-histidine dipeptidase"/>
    <property type="match status" value="1"/>
</dbReference>
<keyword evidence="7" id="KW-0482">Metalloprotease</keyword>
<dbReference type="PANTHER" id="PTHR43501">
    <property type="entry name" value="CYTOSOL NON-SPECIFIC DIPEPTIDASE"/>
    <property type="match status" value="1"/>
</dbReference>
<evidence type="ECO:0000256" key="10">
    <source>
        <dbReference type="ARBA" id="ARBA00038976"/>
    </source>
</evidence>
<evidence type="ECO:0000256" key="1">
    <source>
        <dbReference type="ARBA" id="ARBA00001941"/>
    </source>
</evidence>
<dbReference type="SUPFAM" id="SSF53187">
    <property type="entry name" value="Zn-dependent exopeptidases"/>
    <property type="match status" value="1"/>
</dbReference>
<evidence type="ECO:0000256" key="15">
    <source>
        <dbReference type="ARBA" id="ARBA00076004"/>
    </source>
</evidence>
<evidence type="ECO:0000256" key="12">
    <source>
        <dbReference type="ARBA" id="ARBA00061423"/>
    </source>
</evidence>
<organism evidence="19 20">
    <name type="scientific">Catenibacillus scindens</name>
    <dbReference type="NCBI Taxonomy" id="673271"/>
    <lineage>
        <taxon>Bacteria</taxon>
        <taxon>Bacillati</taxon>
        <taxon>Bacillota</taxon>
        <taxon>Clostridia</taxon>
        <taxon>Lachnospirales</taxon>
        <taxon>Lachnospiraceae</taxon>
        <taxon>Catenibacillus</taxon>
    </lineage>
</organism>
<evidence type="ECO:0000256" key="16">
    <source>
        <dbReference type="ARBA" id="ARBA00077688"/>
    </source>
</evidence>
<proteinExistence type="inferred from homology"/>
<evidence type="ECO:0000256" key="11">
    <source>
        <dbReference type="ARBA" id="ARBA00044252"/>
    </source>
</evidence>
<dbReference type="EMBL" id="JACHFW010000002">
    <property type="protein sequence ID" value="MBB5263802.1"/>
    <property type="molecule type" value="Genomic_DNA"/>
</dbReference>
<reference evidence="19 20" key="1">
    <citation type="submission" date="2020-08" db="EMBL/GenBank/DDBJ databases">
        <title>Genomic Encyclopedia of Type Strains, Phase IV (KMG-IV): sequencing the most valuable type-strain genomes for metagenomic binning, comparative biology and taxonomic classification.</title>
        <authorList>
            <person name="Goeker M."/>
        </authorList>
    </citation>
    <scope>NUCLEOTIDE SEQUENCE [LARGE SCALE GENOMIC DNA]</scope>
    <source>
        <strain evidence="19 20">DSM 106146</strain>
    </source>
</reference>
<keyword evidence="6" id="KW-0862">Zinc</keyword>
<dbReference type="NCBIfam" id="TIGR01893">
    <property type="entry name" value="aa-his-dipept"/>
    <property type="match status" value="1"/>
</dbReference>
<feature type="domain" description="Peptidase M20 dimerisation" evidence="18">
    <location>
        <begin position="208"/>
        <end position="291"/>
    </location>
</feature>
<dbReference type="Gene3D" id="3.40.630.10">
    <property type="entry name" value="Zn peptidases"/>
    <property type="match status" value="2"/>
</dbReference>
<comment type="cofactor">
    <cofactor evidence="2">
        <name>Zn(2+)</name>
        <dbReference type="ChEBI" id="CHEBI:29105"/>
    </cofactor>
</comment>
<keyword evidence="3" id="KW-0645">Protease</keyword>
<dbReference type="Pfam" id="PF07687">
    <property type="entry name" value="M20_dimer"/>
    <property type="match status" value="1"/>
</dbReference>
<dbReference type="RefSeq" id="WP_183771915.1">
    <property type="nucleotide sequence ID" value="NZ_CAWVEG010000077.1"/>
</dbReference>
<evidence type="ECO:0000256" key="6">
    <source>
        <dbReference type="ARBA" id="ARBA00022833"/>
    </source>
</evidence>
<evidence type="ECO:0000259" key="18">
    <source>
        <dbReference type="Pfam" id="PF07687"/>
    </source>
</evidence>
<evidence type="ECO:0000256" key="7">
    <source>
        <dbReference type="ARBA" id="ARBA00023049"/>
    </source>
</evidence>
<evidence type="ECO:0000256" key="17">
    <source>
        <dbReference type="ARBA" id="ARBA00078074"/>
    </source>
</evidence>
<dbReference type="Proteomes" id="UP000543642">
    <property type="component" value="Unassembled WGS sequence"/>
</dbReference>
<dbReference type="GO" id="GO:0006508">
    <property type="term" value="P:proteolysis"/>
    <property type="evidence" value="ECO:0007669"/>
    <property type="project" value="UniProtKB-KW"/>
</dbReference>
<evidence type="ECO:0000256" key="14">
    <source>
        <dbReference type="ARBA" id="ARBA00075285"/>
    </source>
</evidence>
<dbReference type="PANTHER" id="PTHR43501:SF1">
    <property type="entry name" value="CYTOSOL NON-SPECIFIC DIPEPTIDASE"/>
    <property type="match status" value="1"/>
</dbReference>
<dbReference type="InterPro" id="IPR011650">
    <property type="entry name" value="Peptidase_M20_dimer"/>
</dbReference>
<evidence type="ECO:0000256" key="4">
    <source>
        <dbReference type="ARBA" id="ARBA00022723"/>
    </source>
</evidence>
<gene>
    <name evidence="19" type="ORF">HNP82_000900</name>
</gene>
<dbReference type="PIRSF" id="PIRSF016599">
    <property type="entry name" value="Xaa-His_dipept"/>
    <property type="match status" value="1"/>
</dbReference>
<keyword evidence="5 19" id="KW-0378">Hydrolase</keyword>
<keyword evidence="19" id="KW-0224">Dipeptidase</keyword>
<dbReference type="InterPro" id="IPR002933">
    <property type="entry name" value="Peptidase_M20"/>
</dbReference>
<comment type="catalytic activity">
    <reaction evidence="9">
        <text>Hydrolysis of dipeptides, preferentially hydrophobic dipeptides including prolyl amino acids.</text>
        <dbReference type="EC" id="3.4.13.18"/>
    </reaction>
</comment>
<evidence type="ECO:0000256" key="13">
    <source>
        <dbReference type="ARBA" id="ARBA00071271"/>
    </source>
</evidence>
<evidence type="ECO:0000256" key="3">
    <source>
        <dbReference type="ARBA" id="ARBA00022670"/>
    </source>
</evidence>
<evidence type="ECO:0000313" key="19">
    <source>
        <dbReference type="EMBL" id="MBB5263802.1"/>
    </source>
</evidence>
<dbReference type="InterPro" id="IPR001160">
    <property type="entry name" value="Peptidase_M20C"/>
</dbReference>
<dbReference type="CDD" id="cd03890">
    <property type="entry name" value="M20_pepD"/>
    <property type="match status" value="1"/>
</dbReference>
<keyword evidence="20" id="KW-1185">Reference proteome</keyword>
<dbReference type="FunFam" id="3.40.630.10:FF:000015">
    <property type="entry name" value="Aminoacyl-histidine dipeptidase PepD"/>
    <property type="match status" value="1"/>
</dbReference>
<dbReference type="GO" id="GO:0005829">
    <property type="term" value="C:cytosol"/>
    <property type="evidence" value="ECO:0007669"/>
    <property type="project" value="TreeGrafter"/>
</dbReference>
<evidence type="ECO:0000256" key="5">
    <source>
        <dbReference type="ARBA" id="ARBA00022801"/>
    </source>
</evidence>
<dbReference type="GO" id="GO:0070573">
    <property type="term" value="F:metallodipeptidase activity"/>
    <property type="evidence" value="ECO:0007669"/>
    <property type="project" value="TreeGrafter"/>
</dbReference>
<evidence type="ECO:0000256" key="8">
    <source>
        <dbReference type="ARBA" id="ARBA00023285"/>
    </source>
</evidence>
<evidence type="ECO:0000256" key="9">
    <source>
        <dbReference type="ARBA" id="ARBA00036421"/>
    </source>
</evidence>
<evidence type="ECO:0000256" key="2">
    <source>
        <dbReference type="ARBA" id="ARBA00001947"/>
    </source>
</evidence>
<keyword evidence="8" id="KW-0170">Cobalt</keyword>
<evidence type="ECO:0000313" key="20">
    <source>
        <dbReference type="Proteomes" id="UP000543642"/>
    </source>
</evidence>
<comment type="similarity">
    <text evidence="12">Belongs to the peptidase M20C family.</text>
</comment>
<dbReference type="EC" id="3.4.13.18" evidence="10"/>
<dbReference type="AlphaFoldDB" id="A0A7W8H9T8"/>
<dbReference type="GO" id="GO:0046872">
    <property type="term" value="F:metal ion binding"/>
    <property type="evidence" value="ECO:0007669"/>
    <property type="project" value="UniProtKB-KW"/>
</dbReference>
<comment type="cofactor">
    <cofactor evidence="1">
        <name>Co(2+)</name>
        <dbReference type="ChEBI" id="CHEBI:48828"/>
    </cofactor>
</comment>
<protein>
    <recommendedName>
        <fullName evidence="13">Cytosol non-specific dipeptidase</fullName>
        <ecNumber evidence="10">3.4.13.18</ecNumber>
    </recommendedName>
    <alternativeName>
        <fullName evidence="16">Aminoacyl-histidine dipeptidase</fullName>
    </alternativeName>
    <alternativeName>
        <fullName evidence="15">Beta-alanyl-histidine dipeptidase</fullName>
    </alternativeName>
    <alternativeName>
        <fullName evidence="14">Carnosinase</fullName>
    </alternativeName>
    <alternativeName>
        <fullName evidence="11">Peptidase D</fullName>
    </alternativeName>
    <alternativeName>
        <fullName evidence="17">Xaa-His dipeptidase</fullName>
    </alternativeName>
</protein>
<keyword evidence="4" id="KW-0479">Metal-binding</keyword>
<sequence>MAKILKDLEPDKVFDFFEEICKIPHGSGNVRQLSDFCVSFARERGLDVWQDEACNVIIKKKASQGMEKAPAVILQGHLDMVCEKNSDVDFDFEKEGLKLAVDGDYVHAQGTTLGGDDGIAVAMALAILDDDSIPHPPLEVLFTTEEETGMDGARYLDCSKLSAKYMINIDSEEEGVITVGCAGGLKSHGLIPVTEMDFEGTRYRVKITGLAGGHSGTEIGLGRANANKLMGRLLFELGKMVDYGLICVAGGAKDNAIAREAVAEIVIPEGDTDEAQAVVSRWGGEISDEYRTTDKNIRIILEDLGKYSGPVFSFASAQKTIYLLFNSPYGVQTMSAQLPGLVESSLNLGVVTTEKDHVVFTWAVRSSVRSRKWLINDQLQYMTEMLGGEYSYTGDYPEWEYRDDSKLRPLAAKMYVSMFGKEPKVCTIHAGLECGLFAEKMPGEDMISIGPDIIDIHTPNERLSISSTKRTYDYVCALLKAMGELS</sequence>